<comment type="caution">
    <text evidence="6">The sequence shown here is derived from an EMBL/GenBank/DDBJ whole genome shotgun (WGS) entry which is preliminary data.</text>
</comment>
<evidence type="ECO:0000256" key="3">
    <source>
        <dbReference type="ARBA" id="ARBA00022692"/>
    </source>
</evidence>
<reference evidence="6 7" key="1">
    <citation type="submission" date="2016-09" db="EMBL/GenBank/DDBJ databases">
        <title>Desulfuribacillus arsenicus sp. nov., an obligately anaerobic, dissimilatory arsenic- and antimonate-reducing bacterium isolated from anoxic sediments.</title>
        <authorList>
            <person name="Abin C.A."/>
            <person name="Hollibaugh J.T."/>
        </authorList>
    </citation>
    <scope>NUCLEOTIDE SEQUENCE [LARGE SCALE GENOMIC DNA]</scope>
    <source>
        <strain evidence="6 7">MLFW-2</strain>
    </source>
</reference>
<keyword evidence="4" id="KW-1133">Transmembrane helix</keyword>
<keyword evidence="3" id="KW-0812">Transmembrane</keyword>
<keyword evidence="2" id="KW-1003">Cell membrane</keyword>
<accession>A0A1E5L7K1</accession>
<dbReference type="InterPro" id="IPR005899">
    <property type="entry name" value="Na_pump_deCOase"/>
</dbReference>
<dbReference type="AlphaFoldDB" id="A0A1E5L7K1"/>
<proteinExistence type="predicted"/>
<keyword evidence="5" id="KW-0472">Membrane</keyword>
<evidence type="ECO:0000256" key="4">
    <source>
        <dbReference type="ARBA" id="ARBA00022989"/>
    </source>
</evidence>
<name>A0A1E5L7K1_9FIRM</name>
<protein>
    <submittedName>
        <fullName evidence="6">Uncharacterized protein</fullName>
    </submittedName>
</protein>
<dbReference type="Proteomes" id="UP000095255">
    <property type="component" value="Unassembled WGS sequence"/>
</dbReference>
<dbReference type="Pfam" id="PF04277">
    <property type="entry name" value="OAD_gamma"/>
    <property type="match status" value="1"/>
</dbReference>
<evidence type="ECO:0000313" key="6">
    <source>
        <dbReference type="EMBL" id="OEH86111.1"/>
    </source>
</evidence>
<organism evidence="6 7">
    <name type="scientific">Desulfuribacillus stibiiarsenatis</name>
    <dbReference type="NCBI Taxonomy" id="1390249"/>
    <lineage>
        <taxon>Bacteria</taxon>
        <taxon>Bacillati</taxon>
        <taxon>Bacillota</taxon>
        <taxon>Desulfuribacillia</taxon>
        <taxon>Desulfuribacillales</taxon>
        <taxon>Desulfuribacillaceae</taxon>
        <taxon>Desulfuribacillus</taxon>
    </lineage>
</organism>
<comment type="subcellular location">
    <subcellularLocation>
        <location evidence="1">Cell membrane</location>
    </subcellularLocation>
</comment>
<dbReference type="GO" id="GO:0036376">
    <property type="term" value="P:sodium ion export across plasma membrane"/>
    <property type="evidence" value="ECO:0007669"/>
    <property type="project" value="InterPro"/>
</dbReference>
<evidence type="ECO:0000313" key="7">
    <source>
        <dbReference type="Proteomes" id="UP000095255"/>
    </source>
</evidence>
<sequence>MGIVIVFMILALLIILIRVQGIFLNSLEKRRDNVRTDQVEQVEAVKQTQIEMHQNDSSSEAGDITPREVAIITAAISAYLGTSLRIHSIRPLPQNIAKNDTMTSWKLQSRLEQNY</sequence>
<evidence type="ECO:0000256" key="1">
    <source>
        <dbReference type="ARBA" id="ARBA00004236"/>
    </source>
</evidence>
<keyword evidence="7" id="KW-1185">Reference proteome</keyword>
<evidence type="ECO:0000256" key="5">
    <source>
        <dbReference type="ARBA" id="ARBA00023136"/>
    </source>
</evidence>
<gene>
    <name evidence="6" type="ORF">BHU72_14400</name>
</gene>
<evidence type="ECO:0000256" key="2">
    <source>
        <dbReference type="ARBA" id="ARBA00022475"/>
    </source>
</evidence>
<dbReference type="EMBL" id="MJAT01000007">
    <property type="protein sequence ID" value="OEH86111.1"/>
    <property type="molecule type" value="Genomic_DNA"/>
</dbReference>
<dbReference type="GO" id="GO:0005886">
    <property type="term" value="C:plasma membrane"/>
    <property type="evidence" value="ECO:0007669"/>
    <property type="project" value="UniProtKB-SubCell"/>
</dbReference>
<dbReference type="GO" id="GO:0015081">
    <property type="term" value="F:sodium ion transmembrane transporter activity"/>
    <property type="evidence" value="ECO:0007669"/>
    <property type="project" value="InterPro"/>
</dbReference>
<dbReference type="STRING" id="1390249.BHU72_14400"/>